<reference evidence="3" key="1">
    <citation type="submission" date="2013-03" db="EMBL/GenBank/DDBJ databases">
        <title>The Genome Sequence of Anopheles epiroticus epiroticus2.</title>
        <authorList>
            <consortium name="The Broad Institute Genomics Platform"/>
            <person name="Neafsey D.E."/>
            <person name="Howell P."/>
            <person name="Walker B."/>
            <person name="Young S.K."/>
            <person name="Zeng Q."/>
            <person name="Gargeya S."/>
            <person name="Fitzgerald M."/>
            <person name="Haas B."/>
            <person name="Abouelleil A."/>
            <person name="Allen A.W."/>
            <person name="Alvarado L."/>
            <person name="Arachchi H.M."/>
            <person name="Berlin A.M."/>
            <person name="Chapman S.B."/>
            <person name="Gainer-Dewar J."/>
            <person name="Goldberg J."/>
            <person name="Griggs A."/>
            <person name="Gujja S."/>
            <person name="Hansen M."/>
            <person name="Howarth C."/>
            <person name="Imamovic A."/>
            <person name="Ireland A."/>
            <person name="Larimer J."/>
            <person name="McCowan C."/>
            <person name="Murphy C."/>
            <person name="Pearson M."/>
            <person name="Poon T.W."/>
            <person name="Priest M."/>
            <person name="Roberts A."/>
            <person name="Saif S."/>
            <person name="Shea T."/>
            <person name="Sisk P."/>
            <person name="Sykes S."/>
            <person name="Wortman J."/>
            <person name="Nusbaum C."/>
            <person name="Birren B."/>
        </authorList>
    </citation>
    <scope>NUCLEOTIDE SEQUENCE [LARGE SCALE GENOMIC DNA]</scope>
    <source>
        <strain evidence="3">Epiroticus2</strain>
    </source>
</reference>
<accession>A0A182P588</accession>
<proteinExistence type="predicted"/>
<organism evidence="2 3">
    <name type="scientific">Anopheles epiroticus</name>
    <dbReference type="NCBI Taxonomy" id="199890"/>
    <lineage>
        <taxon>Eukaryota</taxon>
        <taxon>Metazoa</taxon>
        <taxon>Ecdysozoa</taxon>
        <taxon>Arthropoda</taxon>
        <taxon>Hexapoda</taxon>
        <taxon>Insecta</taxon>
        <taxon>Pterygota</taxon>
        <taxon>Neoptera</taxon>
        <taxon>Endopterygota</taxon>
        <taxon>Diptera</taxon>
        <taxon>Nematocera</taxon>
        <taxon>Culicoidea</taxon>
        <taxon>Culicidae</taxon>
        <taxon>Anophelinae</taxon>
        <taxon>Anopheles</taxon>
    </lineage>
</organism>
<evidence type="ECO:0000256" key="1">
    <source>
        <dbReference type="SAM" id="SignalP"/>
    </source>
</evidence>
<keyword evidence="3" id="KW-1185">Reference proteome</keyword>
<feature type="chain" id="PRO_5008130980" evidence="1">
    <location>
        <begin position="25"/>
        <end position="416"/>
    </location>
</feature>
<name>A0A182P588_9DIPT</name>
<feature type="signal peptide" evidence="1">
    <location>
        <begin position="1"/>
        <end position="24"/>
    </location>
</feature>
<dbReference type="Proteomes" id="UP000075885">
    <property type="component" value="Unassembled WGS sequence"/>
</dbReference>
<reference evidence="2" key="2">
    <citation type="submission" date="2020-05" db="UniProtKB">
        <authorList>
            <consortium name="EnsemblMetazoa"/>
        </authorList>
    </citation>
    <scope>IDENTIFICATION</scope>
    <source>
        <strain evidence="2">Epiroticus2</strain>
    </source>
</reference>
<dbReference type="AlphaFoldDB" id="A0A182P588"/>
<keyword evidence="1" id="KW-0732">Signal</keyword>
<evidence type="ECO:0000313" key="2">
    <source>
        <dbReference type="EnsemblMetazoa" id="AEPI002076-PA"/>
    </source>
</evidence>
<protein>
    <submittedName>
        <fullName evidence="2">Uncharacterized protein</fullName>
    </submittedName>
</protein>
<evidence type="ECO:0000313" key="3">
    <source>
        <dbReference type="Proteomes" id="UP000075885"/>
    </source>
</evidence>
<dbReference type="EnsemblMetazoa" id="AEPI002076-RA">
    <property type="protein sequence ID" value="AEPI002076-PA"/>
    <property type="gene ID" value="AEPI002076"/>
</dbReference>
<sequence length="416" mass="47996">MKSVGWLVLTVAVVFCVGVRWCDGRPQRDGYPRETCCNNCAACRHNFDVEAPKDPGCRKLHNFHYDVEKFTDCQKETYDRLDAAVEDLPDRGCRKTYHYHYDVDKPCCCEEDNYDTYDFEVLEPKSKKKCPKVKLAAHADHPTRDCQCDCRNRRYVMRDGIQFNSSVLEPLADDSDRNSIPRLKRSVLVPLRGDFSVDDPSAPIPVQFFYQVPNKPQARRNFRARRPILRHLPNRLRSKRKELEQNGEEGGFWCRCMPWEQVGQEKPDDIVGAPRKAAGRRGEAESAVYIGDSSNPVTYEQIKKYLDALPREEYSPTTNDVIGNLTILFYDIYQQKHKKNFTLPLKYGTRTVIDRGDGLQTYDIAPIEGEYRPPKLNRIASKGVGLIGRKIDRKTDANVDLRRNRIRNRSRVGAGR</sequence>
<dbReference type="VEuPathDB" id="VectorBase:AEPI002076"/>